<feature type="non-terminal residue" evidence="1">
    <location>
        <position position="93"/>
    </location>
</feature>
<name>A0A813IZI2_POLGL</name>
<dbReference type="AlphaFoldDB" id="A0A813IZI2"/>
<dbReference type="EMBL" id="CAJNNW010015726">
    <property type="protein sequence ID" value="CAE8658069.1"/>
    <property type="molecule type" value="Genomic_DNA"/>
</dbReference>
<evidence type="ECO:0000313" key="2">
    <source>
        <dbReference type="Proteomes" id="UP000626109"/>
    </source>
</evidence>
<dbReference type="Proteomes" id="UP000626109">
    <property type="component" value="Unassembled WGS sequence"/>
</dbReference>
<reference evidence="1" key="1">
    <citation type="submission" date="2021-02" db="EMBL/GenBank/DDBJ databases">
        <authorList>
            <person name="Dougan E. K."/>
            <person name="Rhodes N."/>
            <person name="Thang M."/>
            <person name="Chan C."/>
        </authorList>
    </citation>
    <scope>NUCLEOTIDE SEQUENCE</scope>
</reference>
<proteinExistence type="predicted"/>
<organism evidence="1 2">
    <name type="scientific">Polarella glacialis</name>
    <name type="common">Dinoflagellate</name>
    <dbReference type="NCBI Taxonomy" id="89957"/>
    <lineage>
        <taxon>Eukaryota</taxon>
        <taxon>Sar</taxon>
        <taxon>Alveolata</taxon>
        <taxon>Dinophyceae</taxon>
        <taxon>Suessiales</taxon>
        <taxon>Suessiaceae</taxon>
        <taxon>Polarella</taxon>
    </lineage>
</organism>
<sequence>VGSDCSGMESAVAALRALKASCAHFEGYGGSCRVGRQSNAAAEETGSSLIVFFSKTKSKSCQKGKCLDRHRHIAGTTQAQFETTGQVLCCFRR</sequence>
<protein>
    <submittedName>
        <fullName evidence="1">Uncharacterized protein</fullName>
    </submittedName>
</protein>
<evidence type="ECO:0000313" key="1">
    <source>
        <dbReference type="EMBL" id="CAE8658069.1"/>
    </source>
</evidence>
<gene>
    <name evidence="1" type="ORF">PGLA2088_LOCUS13238</name>
</gene>
<accession>A0A813IZI2</accession>
<comment type="caution">
    <text evidence="1">The sequence shown here is derived from an EMBL/GenBank/DDBJ whole genome shotgun (WGS) entry which is preliminary data.</text>
</comment>